<gene>
    <name evidence="2" type="ORF">ACFFGT_05915</name>
</gene>
<protein>
    <recommendedName>
        <fullName evidence="4">Lysine-specific metallo-endopeptidase domain-containing protein</fullName>
    </recommendedName>
</protein>
<evidence type="ECO:0000256" key="1">
    <source>
        <dbReference type="SAM" id="MobiDB-lite"/>
    </source>
</evidence>
<name>A0ABV6L1V9_9SPHI</name>
<feature type="compositionally biased region" description="Pro residues" evidence="1">
    <location>
        <begin position="340"/>
        <end position="350"/>
    </location>
</feature>
<feature type="compositionally biased region" description="Low complexity" evidence="1">
    <location>
        <begin position="304"/>
        <end position="317"/>
    </location>
</feature>
<feature type="compositionally biased region" description="Gly residues" evidence="1">
    <location>
        <begin position="355"/>
        <end position="384"/>
    </location>
</feature>
<reference evidence="2 3" key="1">
    <citation type="submission" date="2024-09" db="EMBL/GenBank/DDBJ databases">
        <authorList>
            <person name="Sun Q."/>
            <person name="Mori K."/>
        </authorList>
    </citation>
    <scope>NUCLEOTIDE SEQUENCE [LARGE SCALE GENOMIC DNA]</scope>
    <source>
        <strain evidence="2 3">NCAIM B.02415</strain>
    </source>
</reference>
<sequence length="416" mass="43598">MKTLDSVMDQFSPLSEADQRKIKGGTGTPITDAELQALFNYSAVGGFNSPGANVLNTEIRKIATTQIGSTLLHELLFSVNQTGQKINLADNKPTTSALAFYLPSTRTLDFSNFASYNMSDPVHDARALNTLSHEIFHAWDSIFNKKSLGDDSSHEITTEVDAFLFSGFVEKQLDAATGKNFYYSTGAQADNGLPTVPAAYKTAYENIVSNHQWNLTNYDALIDNLKAIYHNPSKPNSGYDPMKTDHPAALSTDGLYSKLYQGSVITSTTVPPRITTGSNSSGHTAPQGGKSGLTYQDLSGGMGDDSSSGTTSGSNGNAWHYNSQTGTWFDNYGNQTNDPTTPPPAPPAPAPTNNGTGGSGNGGGAAPTGGGNNGGAGGGGGYVSGGTYYYNDGSDDGAEIIDSPVGKGKVPYPNYA</sequence>
<evidence type="ECO:0000313" key="2">
    <source>
        <dbReference type="EMBL" id="MFC0513723.1"/>
    </source>
</evidence>
<comment type="caution">
    <text evidence="2">The sequence shown here is derived from an EMBL/GenBank/DDBJ whole genome shotgun (WGS) entry which is preliminary data.</text>
</comment>
<accession>A0ABV6L1V9</accession>
<proteinExistence type="predicted"/>
<organism evidence="2 3">
    <name type="scientific">Mucilaginibacter angelicae</name>
    <dbReference type="NCBI Taxonomy" id="869718"/>
    <lineage>
        <taxon>Bacteria</taxon>
        <taxon>Pseudomonadati</taxon>
        <taxon>Bacteroidota</taxon>
        <taxon>Sphingobacteriia</taxon>
        <taxon>Sphingobacteriales</taxon>
        <taxon>Sphingobacteriaceae</taxon>
        <taxon>Mucilaginibacter</taxon>
    </lineage>
</organism>
<feature type="compositionally biased region" description="Polar residues" evidence="1">
    <location>
        <begin position="320"/>
        <end position="338"/>
    </location>
</feature>
<feature type="compositionally biased region" description="Polar residues" evidence="1">
    <location>
        <begin position="269"/>
        <end position="284"/>
    </location>
</feature>
<evidence type="ECO:0000313" key="3">
    <source>
        <dbReference type="Proteomes" id="UP001589828"/>
    </source>
</evidence>
<evidence type="ECO:0008006" key="4">
    <source>
        <dbReference type="Google" id="ProtNLM"/>
    </source>
</evidence>
<keyword evidence="3" id="KW-1185">Reference proteome</keyword>
<dbReference type="Proteomes" id="UP001589828">
    <property type="component" value="Unassembled WGS sequence"/>
</dbReference>
<dbReference type="RefSeq" id="WP_377021581.1">
    <property type="nucleotide sequence ID" value="NZ_JBHLTS010000017.1"/>
</dbReference>
<feature type="region of interest" description="Disordered" evidence="1">
    <location>
        <begin position="269"/>
        <end position="416"/>
    </location>
</feature>
<dbReference type="EMBL" id="JBHLTS010000017">
    <property type="protein sequence ID" value="MFC0513723.1"/>
    <property type="molecule type" value="Genomic_DNA"/>
</dbReference>